<accession>A0A3P8ICV4</accession>
<organism evidence="1 2">
    <name type="scientific">Schistosoma margrebowiei</name>
    <dbReference type="NCBI Taxonomy" id="48269"/>
    <lineage>
        <taxon>Eukaryota</taxon>
        <taxon>Metazoa</taxon>
        <taxon>Spiralia</taxon>
        <taxon>Lophotrochozoa</taxon>
        <taxon>Platyhelminthes</taxon>
        <taxon>Trematoda</taxon>
        <taxon>Digenea</taxon>
        <taxon>Strigeidida</taxon>
        <taxon>Schistosomatoidea</taxon>
        <taxon>Schistosomatidae</taxon>
        <taxon>Schistosoma</taxon>
    </lineage>
</organism>
<sequence length="43" mass="4802">MYVSLNCQETFNALSCKAISRTLDISITEFNVIGMTTICHGFK</sequence>
<keyword evidence="2" id="KW-1185">Reference proteome</keyword>
<gene>
    <name evidence="1" type="ORF">SMRZ_LOCUS25517</name>
</gene>
<protein>
    <submittedName>
        <fullName evidence="1">Uncharacterized protein</fullName>
    </submittedName>
</protein>
<dbReference type="AlphaFoldDB" id="A0A3P8ICV4"/>
<evidence type="ECO:0000313" key="2">
    <source>
        <dbReference type="Proteomes" id="UP000277204"/>
    </source>
</evidence>
<evidence type="ECO:0000313" key="1">
    <source>
        <dbReference type="EMBL" id="VDP55479.1"/>
    </source>
</evidence>
<reference evidence="1 2" key="1">
    <citation type="submission" date="2018-11" db="EMBL/GenBank/DDBJ databases">
        <authorList>
            <consortium name="Pathogen Informatics"/>
        </authorList>
    </citation>
    <scope>NUCLEOTIDE SEQUENCE [LARGE SCALE GENOMIC DNA]</scope>
    <source>
        <strain evidence="1 2">Zambia</strain>
    </source>
</reference>
<name>A0A3P8ICV4_9TREM</name>
<proteinExistence type="predicted"/>
<dbReference type="Proteomes" id="UP000277204">
    <property type="component" value="Unassembled WGS sequence"/>
</dbReference>
<dbReference type="EMBL" id="UZAI01021431">
    <property type="protein sequence ID" value="VDP55479.1"/>
    <property type="molecule type" value="Genomic_DNA"/>
</dbReference>